<sequence length="287" mass="30295">MNDYLINKVLEEVQKSLSLKKSDPGNDNSTKVQDRAEQAICHSTGENKTVEKGDNLIEVTPVTEFVGTAIGDTVGLVIANLDRHLHEKMGLDPKYRSVGIVSARTGAGPHIMAADEAVKATNTEIALIELARDTKGGAGHGSIIVFAAEDVSDARRAVEVTLKEIDRTFGDVYTCDAGHIELHYTARASLALEKAFKAPLGKSFGIIVGAPAAVGLLMADTALKTANVEIVSYASPDKGTAHSNEIIVSITGDSGAVRQSVIAAREVGLNILRSMGQNPVSVTKPNI</sequence>
<dbReference type="NCBIfam" id="NF011944">
    <property type="entry name" value="PRK15415.1"/>
    <property type="match status" value="1"/>
</dbReference>
<dbReference type="SMART" id="SM00877">
    <property type="entry name" value="BMC"/>
    <property type="match status" value="2"/>
</dbReference>
<dbReference type="Pfam" id="PF00936">
    <property type="entry name" value="BMC"/>
    <property type="match status" value="2"/>
</dbReference>
<evidence type="ECO:0000313" key="4">
    <source>
        <dbReference type="EMBL" id="SHF51961.1"/>
    </source>
</evidence>
<dbReference type="GO" id="GO:0005198">
    <property type="term" value="F:structural molecule activity"/>
    <property type="evidence" value="ECO:0007669"/>
    <property type="project" value="InterPro"/>
</dbReference>
<gene>
    <name evidence="4" type="ORF">SAMN02745133_02866</name>
</gene>
<dbReference type="InterPro" id="IPR000249">
    <property type="entry name" value="BMC_dom"/>
</dbReference>
<protein>
    <submittedName>
        <fullName evidence="4">Microcompartment protein PduB</fullName>
    </submittedName>
</protein>
<dbReference type="InterPro" id="IPR030984">
    <property type="entry name" value="PduB"/>
</dbReference>
<proteinExistence type="predicted"/>
<dbReference type="AlphaFoldDB" id="A0A1M5CB82"/>
<dbReference type="InterPro" id="IPR044870">
    <property type="entry name" value="BMC_CP"/>
</dbReference>
<dbReference type="CDD" id="cd07048">
    <property type="entry name" value="BMC_PduB_repeat2"/>
    <property type="match status" value="1"/>
</dbReference>
<dbReference type="PROSITE" id="PS51931">
    <property type="entry name" value="BMC_CP"/>
    <property type="match status" value="2"/>
</dbReference>
<evidence type="ECO:0000313" key="5">
    <source>
        <dbReference type="Proteomes" id="UP000184148"/>
    </source>
</evidence>
<feature type="domain" description="BMC circularly permuted" evidence="3">
    <location>
        <begin position="171"/>
        <end position="285"/>
    </location>
</feature>
<dbReference type="NCBIfam" id="TIGR04501">
    <property type="entry name" value="microcomp_PduB"/>
    <property type="match status" value="1"/>
</dbReference>
<dbReference type="EMBL" id="FQUY01000030">
    <property type="protein sequence ID" value="SHF51961.1"/>
    <property type="molecule type" value="Genomic_DNA"/>
</dbReference>
<organism evidence="4 5">
    <name type="scientific">Desulforamulus putei DSM 12395</name>
    <dbReference type="NCBI Taxonomy" id="1121429"/>
    <lineage>
        <taxon>Bacteria</taxon>
        <taxon>Bacillati</taxon>
        <taxon>Bacillota</taxon>
        <taxon>Clostridia</taxon>
        <taxon>Eubacteriales</taxon>
        <taxon>Peptococcaceae</taxon>
        <taxon>Desulforamulus</taxon>
    </lineage>
</organism>
<dbReference type="Proteomes" id="UP000184148">
    <property type="component" value="Unassembled WGS sequence"/>
</dbReference>
<dbReference type="OrthoDB" id="2908at2"/>
<dbReference type="Gene3D" id="3.30.70.1710">
    <property type="match status" value="2"/>
</dbReference>
<evidence type="ECO:0000256" key="1">
    <source>
        <dbReference type="ARBA" id="ARBA00024322"/>
    </source>
</evidence>
<reference evidence="5" key="1">
    <citation type="submission" date="2016-11" db="EMBL/GenBank/DDBJ databases">
        <authorList>
            <person name="Varghese N."/>
            <person name="Submissions S."/>
        </authorList>
    </citation>
    <scope>NUCLEOTIDE SEQUENCE [LARGE SCALE GENOMIC DNA]</scope>
    <source>
        <strain evidence="5">DSM 12395</strain>
    </source>
</reference>
<feature type="domain" description="BMC circularly permuted" evidence="3">
    <location>
        <begin position="60"/>
        <end position="169"/>
    </location>
</feature>
<keyword evidence="2" id="KW-1283">Bacterial microcompartment</keyword>
<name>A0A1M5CB82_9FIRM</name>
<keyword evidence="5" id="KW-1185">Reference proteome</keyword>
<dbReference type="SUPFAM" id="SSF143414">
    <property type="entry name" value="CcmK-like"/>
    <property type="match status" value="2"/>
</dbReference>
<accession>A0A1M5CB82</accession>
<dbReference type="STRING" id="1121429.SAMN02745133_02866"/>
<dbReference type="GO" id="GO:0031469">
    <property type="term" value="C:bacterial microcompartment"/>
    <property type="evidence" value="ECO:0007669"/>
    <property type="project" value="UniProtKB-SubCell"/>
</dbReference>
<comment type="subcellular location">
    <subcellularLocation>
        <location evidence="1">Bacterial microcompartment</location>
    </subcellularLocation>
</comment>
<dbReference type="CDD" id="cd07047">
    <property type="entry name" value="BMC_PduB_repeat1"/>
    <property type="match status" value="1"/>
</dbReference>
<dbReference type="RefSeq" id="WP_073240049.1">
    <property type="nucleotide sequence ID" value="NZ_FQUY01000030.1"/>
</dbReference>
<evidence type="ECO:0000256" key="2">
    <source>
        <dbReference type="ARBA" id="ARBA00024446"/>
    </source>
</evidence>
<evidence type="ECO:0000259" key="3">
    <source>
        <dbReference type="PROSITE" id="PS51931"/>
    </source>
</evidence>
<dbReference type="InterPro" id="IPR037233">
    <property type="entry name" value="CcmK-like_sf"/>
</dbReference>